<dbReference type="InterPro" id="IPR013785">
    <property type="entry name" value="Aldolase_TIM"/>
</dbReference>
<feature type="binding site" evidence="7">
    <location>
        <position position="294"/>
    </location>
    <ligand>
        <name>shikimate</name>
        <dbReference type="ChEBI" id="CHEBI:36208"/>
    </ligand>
</feature>
<accession>A0A975EYH1</accession>
<gene>
    <name evidence="7" type="primary">aroE</name>
    <name evidence="11" type="ORF">HRI96_01800</name>
</gene>
<dbReference type="GO" id="GO:0004764">
    <property type="term" value="F:shikimate 3-dehydrogenase (NADP+) activity"/>
    <property type="evidence" value="ECO:0007669"/>
    <property type="project" value="UniProtKB-UniRule"/>
</dbReference>
<dbReference type="Pfam" id="PF18317">
    <property type="entry name" value="SDH_C"/>
    <property type="match status" value="1"/>
</dbReference>
<organism evidence="11 12">
    <name type="scientific">Treponema parvum</name>
    <dbReference type="NCBI Taxonomy" id="138851"/>
    <lineage>
        <taxon>Bacteria</taxon>
        <taxon>Pseudomonadati</taxon>
        <taxon>Spirochaetota</taxon>
        <taxon>Spirochaetia</taxon>
        <taxon>Spirochaetales</taxon>
        <taxon>Treponemataceae</taxon>
        <taxon>Treponema</taxon>
    </lineage>
</organism>
<dbReference type="GO" id="GO:0009423">
    <property type="term" value="P:chorismate biosynthetic process"/>
    <property type="evidence" value="ECO:0007669"/>
    <property type="project" value="UniProtKB-UniRule"/>
</dbReference>
<evidence type="ECO:0000259" key="10">
    <source>
        <dbReference type="Pfam" id="PF18317"/>
    </source>
</evidence>
<feature type="binding site" evidence="7">
    <location>
        <position position="335"/>
    </location>
    <ligand>
        <name>shikimate</name>
        <dbReference type="ChEBI" id="CHEBI:36208"/>
    </ligand>
</feature>
<evidence type="ECO:0000256" key="5">
    <source>
        <dbReference type="ARBA" id="ARBA00023141"/>
    </source>
</evidence>
<dbReference type="InterPro" id="IPR001381">
    <property type="entry name" value="DHquinase_I"/>
</dbReference>
<evidence type="ECO:0000313" key="12">
    <source>
        <dbReference type="Proteomes" id="UP000671995"/>
    </source>
</evidence>
<dbReference type="SUPFAM" id="SSF51735">
    <property type="entry name" value="NAD(P)-binding Rossmann-fold domains"/>
    <property type="match status" value="1"/>
</dbReference>
<dbReference type="CDD" id="cd01065">
    <property type="entry name" value="NAD_bind_Shikimate_DH"/>
    <property type="match status" value="1"/>
</dbReference>
<dbReference type="EC" id="1.1.1.25" evidence="2 7"/>
<dbReference type="Gene3D" id="3.40.50.720">
    <property type="entry name" value="NAD(P)-binding Rossmann-like Domain"/>
    <property type="match status" value="1"/>
</dbReference>
<keyword evidence="3 7" id="KW-0521">NADP</keyword>
<dbReference type="InterPro" id="IPR013708">
    <property type="entry name" value="Shikimate_DH-bd_N"/>
</dbReference>
<dbReference type="InterPro" id="IPR046346">
    <property type="entry name" value="Aminoacid_DH-like_N_sf"/>
</dbReference>
<protein>
    <recommendedName>
        <fullName evidence="2 7">Shikimate dehydrogenase (NADP(+))</fullName>
        <shortName evidence="7">SDH</shortName>
        <ecNumber evidence="2 7">1.1.1.25</ecNumber>
    </recommendedName>
</protein>
<evidence type="ECO:0000256" key="3">
    <source>
        <dbReference type="ARBA" id="ARBA00022857"/>
    </source>
</evidence>
<feature type="domain" description="SDH C-terminal" evidence="10">
    <location>
        <begin position="477"/>
        <end position="496"/>
    </location>
</feature>
<dbReference type="InterPro" id="IPR006151">
    <property type="entry name" value="Shikm_DH/Glu-tRNA_Rdtase"/>
</dbReference>
<feature type="binding site" evidence="7">
    <location>
        <begin position="249"/>
        <end position="251"/>
    </location>
    <ligand>
        <name>shikimate</name>
        <dbReference type="ChEBI" id="CHEBI:36208"/>
    </ligand>
</feature>
<reference evidence="11" key="1">
    <citation type="submission" date="2020-05" db="EMBL/GenBank/DDBJ databases">
        <authorList>
            <person name="Zeng H."/>
            <person name="Chan Y.K."/>
            <person name="Watt R.M."/>
        </authorList>
    </citation>
    <scope>NUCLEOTIDE SEQUENCE</scope>
    <source>
        <strain evidence="11">ATCC 700773</strain>
    </source>
</reference>
<feature type="active site" description="Proton acceptor" evidence="7">
    <location>
        <position position="298"/>
    </location>
</feature>
<keyword evidence="5 7" id="KW-0057">Aromatic amino acid biosynthesis</keyword>
<dbReference type="Gene3D" id="3.20.20.70">
    <property type="entry name" value="Aldolase class I"/>
    <property type="match status" value="1"/>
</dbReference>
<comment type="caution">
    <text evidence="7">Lacks conserved residue(s) required for the propagation of feature annotation.</text>
</comment>
<comment type="similarity">
    <text evidence="7">Belongs to the shikimate dehydrogenase family.</text>
</comment>
<feature type="binding site" evidence="7">
    <location>
        <position position="484"/>
    </location>
    <ligand>
        <name>shikimate</name>
        <dbReference type="ChEBI" id="CHEBI:36208"/>
    </ligand>
</feature>
<feature type="binding site" evidence="7">
    <location>
        <position position="456"/>
    </location>
    <ligand>
        <name>shikimate</name>
        <dbReference type="ChEBI" id="CHEBI:36208"/>
    </ligand>
</feature>
<sequence length="509" mass="56613">MNKPLICLTLTKKTIKENVELINRYRRYIDMAELRADFLEEDELLSIRRFPELAQIPAILTIRRKIDGGRYVGGEGTRTMLFARALAFAEHDMRKNFAYVDFEDDFYVQSLQDAALAFGIHIIRSKHDMEGPVKDLAKCFKNMCKTSYEIPKVACMPHSLSDVTEIFKECQNITDQPHIICAMGPMGLPTRILAHKIHSYLTFVSPEESGLREVIGQIDPVAINEVYGFRSIDENTRIFGVTGWPLKKTNSPQLHNAGYKDQNINAVYIPVCSPDIGQTIEFANQIGMEGLSVTVPHKESVLPLLKTVSPQVERIGACNTIMRKEDGSWTGYNTDAVGLVNALKVFLGSGSLKNTKVSIIGAGGAAKAAAYAVNTMGAKACIFNRTLSKARAIAKKYGFEYAPLSPDGCGKLEEYSSLIIQTTSKGMETASFSQEDDNPIWFYEFTGEEKLFDIVYAPEVTPVMAQAKAAGCKVCNGLPMLLEQGYEQFKLFTGKDYRQKKAGETYDSK</sequence>
<dbReference type="RefSeq" id="WP_210117827.1">
    <property type="nucleotide sequence ID" value="NZ_CP054257.1"/>
</dbReference>
<feature type="domain" description="Shikimate dehydrogenase substrate binding N-terminal" evidence="9">
    <location>
        <begin position="241"/>
        <end position="321"/>
    </location>
</feature>
<dbReference type="InterPro" id="IPR041121">
    <property type="entry name" value="SDH_C"/>
</dbReference>
<dbReference type="HAMAP" id="MF_00222">
    <property type="entry name" value="Shikimate_DH_AroE"/>
    <property type="match status" value="1"/>
</dbReference>
<dbReference type="InterPro" id="IPR022893">
    <property type="entry name" value="Shikimate_DH_fam"/>
</dbReference>
<feature type="binding site" evidence="7">
    <location>
        <begin position="384"/>
        <end position="389"/>
    </location>
    <ligand>
        <name>NADP(+)</name>
        <dbReference type="ChEBI" id="CHEBI:58349"/>
    </ligand>
</feature>
<evidence type="ECO:0000256" key="7">
    <source>
        <dbReference type="HAMAP-Rule" id="MF_00222"/>
    </source>
</evidence>
<evidence type="ECO:0000256" key="6">
    <source>
        <dbReference type="ARBA" id="ARBA00049442"/>
    </source>
</evidence>
<dbReference type="Pfam" id="PF01488">
    <property type="entry name" value="Shikimate_DH"/>
    <property type="match status" value="1"/>
</dbReference>
<dbReference type="Proteomes" id="UP000671995">
    <property type="component" value="Chromosome"/>
</dbReference>
<dbReference type="Pfam" id="PF08501">
    <property type="entry name" value="Shikimate_dh_N"/>
    <property type="match status" value="1"/>
</dbReference>
<evidence type="ECO:0000313" key="11">
    <source>
        <dbReference type="EMBL" id="QTQ11032.1"/>
    </source>
</evidence>
<evidence type="ECO:0000259" key="8">
    <source>
        <dbReference type="Pfam" id="PF01488"/>
    </source>
</evidence>
<feature type="binding site" evidence="7">
    <location>
        <position position="477"/>
    </location>
    <ligand>
        <name>NADP(+)</name>
        <dbReference type="ChEBI" id="CHEBI:58349"/>
    </ligand>
</feature>
<feature type="binding site" evidence="7">
    <location>
        <begin position="361"/>
        <end position="365"/>
    </location>
    <ligand>
        <name>NADP(+)</name>
        <dbReference type="ChEBI" id="CHEBI:58349"/>
    </ligand>
</feature>
<feature type="binding site" evidence="7">
    <location>
        <position position="319"/>
    </location>
    <ligand>
        <name>shikimate</name>
        <dbReference type="ChEBI" id="CHEBI:36208"/>
    </ligand>
</feature>
<dbReference type="Pfam" id="PF01487">
    <property type="entry name" value="DHquinase_I"/>
    <property type="match status" value="1"/>
</dbReference>
<evidence type="ECO:0000259" key="9">
    <source>
        <dbReference type="Pfam" id="PF08501"/>
    </source>
</evidence>
<evidence type="ECO:0000256" key="2">
    <source>
        <dbReference type="ARBA" id="ARBA00012962"/>
    </source>
</evidence>
<dbReference type="Gene3D" id="3.40.50.10860">
    <property type="entry name" value="Leucine Dehydrogenase, chain A, domain 1"/>
    <property type="match status" value="1"/>
</dbReference>
<reference evidence="11" key="2">
    <citation type="journal article" date="2021" name="Microbiol. Resour. Announc.">
        <title>Complete Genome Sequences of Three Human Oral Treponema parvum Isolates.</title>
        <authorList>
            <person name="Zeng H."/>
            <person name="Watt R.M."/>
        </authorList>
    </citation>
    <scope>NUCLEOTIDE SEQUENCE</scope>
    <source>
        <strain evidence="11">ATCC 700773</strain>
    </source>
</reference>
<dbReference type="GO" id="GO:0008652">
    <property type="term" value="P:amino acid biosynthetic process"/>
    <property type="evidence" value="ECO:0007669"/>
    <property type="project" value="UniProtKB-KW"/>
</dbReference>
<feature type="domain" description="Quinate/shikimate 5-dehydrogenase/glutamyl-tRNA reductase" evidence="8">
    <location>
        <begin position="350"/>
        <end position="405"/>
    </location>
</feature>
<feature type="binding site" evidence="7">
    <location>
        <position position="454"/>
    </location>
    <ligand>
        <name>NADP(+)</name>
        <dbReference type="ChEBI" id="CHEBI:58349"/>
    </ligand>
</feature>
<comment type="catalytic activity">
    <reaction evidence="6 7">
        <text>shikimate + NADP(+) = 3-dehydroshikimate + NADPH + H(+)</text>
        <dbReference type="Rhea" id="RHEA:17737"/>
        <dbReference type="ChEBI" id="CHEBI:15378"/>
        <dbReference type="ChEBI" id="CHEBI:16630"/>
        <dbReference type="ChEBI" id="CHEBI:36208"/>
        <dbReference type="ChEBI" id="CHEBI:57783"/>
        <dbReference type="ChEBI" id="CHEBI:58349"/>
        <dbReference type="EC" id="1.1.1.25"/>
    </reaction>
</comment>
<dbReference type="CDD" id="cd00502">
    <property type="entry name" value="DHQase_I"/>
    <property type="match status" value="1"/>
</dbReference>
<comment type="pathway">
    <text evidence="1 7">Metabolic intermediate biosynthesis; chorismate biosynthesis; chorismate from D-erythrose 4-phosphate and phosphoenolpyruvate: step 4/7.</text>
</comment>
<dbReference type="GO" id="GO:0009073">
    <property type="term" value="P:aromatic amino acid family biosynthetic process"/>
    <property type="evidence" value="ECO:0007669"/>
    <property type="project" value="UniProtKB-KW"/>
</dbReference>
<dbReference type="SUPFAM" id="SSF53223">
    <property type="entry name" value="Aminoacid dehydrogenase-like, N-terminal domain"/>
    <property type="match status" value="1"/>
</dbReference>
<dbReference type="PANTHER" id="PTHR21089:SF1">
    <property type="entry name" value="BIFUNCTIONAL 3-DEHYDROQUINATE DEHYDRATASE_SHIKIMATE DEHYDROGENASE, CHLOROPLASTIC"/>
    <property type="match status" value="1"/>
</dbReference>
<comment type="function">
    <text evidence="7">Involved in the biosynthesis of the chorismate, which leads to the biosynthesis of aromatic amino acids. Catalyzes the reversible NADPH linked reduction of 3-dehydroshikimate (DHSA) to yield shikimate (SA).</text>
</comment>
<comment type="subunit">
    <text evidence="7">Homodimer.</text>
</comment>
<proteinExistence type="inferred from homology"/>
<dbReference type="AlphaFoldDB" id="A0A975EYH1"/>
<name>A0A975EYH1_9SPIR</name>
<dbReference type="SUPFAM" id="SSF51569">
    <property type="entry name" value="Aldolase"/>
    <property type="match status" value="1"/>
</dbReference>
<evidence type="ECO:0000256" key="1">
    <source>
        <dbReference type="ARBA" id="ARBA00004871"/>
    </source>
</evidence>
<dbReference type="InterPro" id="IPR036291">
    <property type="entry name" value="NAD(P)-bd_dom_sf"/>
</dbReference>
<dbReference type="EMBL" id="CP054257">
    <property type="protein sequence ID" value="QTQ11032.1"/>
    <property type="molecule type" value="Genomic_DNA"/>
</dbReference>
<keyword evidence="4 7" id="KW-0560">Oxidoreductase</keyword>
<keyword evidence="7" id="KW-0028">Amino-acid biosynthesis</keyword>
<dbReference type="GO" id="GO:0003855">
    <property type="term" value="F:3-dehydroquinate dehydratase activity"/>
    <property type="evidence" value="ECO:0007669"/>
    <property type="project" value="InterPro"/>
</dbReference>
<dbReference type="GO" id="GO:0019632">
    <property type="term" value="P:shikimate metabolic process"/>
    <property type="evidence" value="ECO:0007669"/>
    <property type="project" value="TreeGrafter"/>
</dbReference>
<evidence type="ECO:0000256" key="4">
    <source>
        <dbReference type="ARBA" id="ARBA00023002"/>
    </source>
</evidence>
<dbReference type="PANTHER" id="PTHR21089">
    <property type="entry name" value="SHIKIMATE DEHYDROGENASE"/>
    <property type="match status" value="1"/>
</dbReference>